<dbReference type="PROSITE" id="PS50987">
    <property type="entry name" value="HTH_ARSR_2"/>
    <property type="match status" value="1"/>
</dbReference>
<evidence type="ECO:0000256" key="4">
    <source>
        <dbReference type="SAM" id="MobiDB-lite"/>
    </source>
</evidence>
<dbReference type="EMBL" id="MWWX01000013">
    <property type="protein sequence ID" value="OZG60706.1"/>
    <property type="molecule type" value="Genomic_DNA"/>
</dbReference>
<evidence type="ECO:0000313" key="7">
    <source>
        <dbReference type="Proteomes" id="UP000216352"/>
    </source>
</evidence>
<organism evidence="6 7">
    <name type="scientific">Bifidobacterium lemurum</name>
    <dbReference type="NCBI Taxonomy" id="1603886"/>
    <lineage>
        <taxon>Bacteria</taxon>
        <taxon>Bacillati</taxon>
        <taxon>Actinomycetota</taxon>
        <taxon>Actinomycetes</taxon>
        <taxon>Bifidobacteriales</taxon>
        <taxon>Bifidobacteriaceae</taxon>
        <taxon>Bifidobacterium</taxon>
    </lineage>
</organism>
<dbReference type="PANTHER" id="PTHR33154:SF33">
    <property type="entry name" value="TRANSCRIPTIONAL REPRESSOR SDPR"/>
    <property type="match status" value="1"/>
</dbReference>
<evidence type="ECO:0000256" key="1">
    <source>
        <dbReference type="ARBA" id="ARBA00023015"/>
    </source>
</evidence>
<keyword evidence="2" id="KW-0238">DNA-binding</keyword>
<evidence type="ECO:0000313" key="6">
    <source>
        <dbReference type="EMBL" id="OZG60706.1"/>
    </source>
</evidence>
<dbReference type="InterPro" id="IPR051081">
    <property type="entry name" value="HTH_MetalResp_TranReg"/>
</dbReference>
<dbReference type="PRINTS" id="PR00778">
    <property type="entry name" value="HTHARSR"/>
</dbReference>
<dbReference type="InterPro" id="IPR001845">
    <property type="entry name" value="HTH_ArsR_DNA-bd_dom"/>
</dbReference>
<dbReference type="InterPro" id="IPR036390">
    <property type="entry name" value="WH_DNA-bd_sf"/>
</dbReference>
<evidence type="ECO:0000259" key="5">
    <source>
        <dbReference type="PROSITE" id="PS50987"/>
    </source>
</evidence>
<comment type="caution">
    <text evidence="6">The sequence shown here is derived from an EMBL/GenBank/DDBJ whole genome shotgun (WGS) entry which is preliminary data.</text>
</comment>
<dbReference type="STRING" id="1603886.GCA_001895165_02291"/>
<keyword evidence="7" id="KW-1185">Reference proteome</keyword>
<sequence>MTTDNPDGRDTDSDGTVHRPSESLPILNRCIPLFETLKDEQRQSLLVRLVMDGPLTVGQLAEASPLSRTTVSHHIKLLAQSGLVTIEKDETRRICTVRAEENITLLQSLVDALRHDLEAARQCREENTPAAGTA</sequence>
<dbReference type="RefSeq" id="WP_072727125.1">
    <property type="nucleotide sequence ID" value="NZ_BDIS01000036.1"/>
</dbReference>
<dbReference type="SMART" id="SM00418">
    <property type="entry name" value="HTH_ARSR"/>
    <property type="match status" value="1"/>
</dbReference>
<keyword evidence="3" id="KW-0804">Transcription</keyword>
<dbReference type="InterPro" id="IPR036388">
    <property type="entry name" value="WH-like_DNA-bd_sf"/>
</dbReference>
<dbReference type="PANTHER" id="PTHR33154">
    <property type="entry name" value="TRANSCRIPTIONAL REGULATOR, ARSR FAMILY"/>
    <property type="match status" value="1"/>
</dbReference>
<accession>A0A261FPG4</accession>
<dbReference type="CDD" id="cd00090">
    <property type="entry name" value="HTH_ARSR"/>
    <property type="match status" value="1"/>
</dbReference>
<dbReference type="GO" id="GO:0003700">
    <property type="term" value="F:DNA-binding transcription factor activity"/>
    <property type="evidence" value="ECO:0007669"/>
    <property type="project" value="InterPro"/>
</dbReference>
<evidence type="ECO:0000256" key="2">
    <source>
        <dbReference type="ARBA" id="ARBA00023125"/>
    </source>
</evidence>
<dbReference type="InterPro" id="IPR011991">
    <property type="entry name" value="ArsR-like_HTH"/>
</dbReference>
<dbReference type="AlphaFoldDB" id="A0A261FPG4"/>
<feature type="domain" description="HTH arsR-type" evidence="5">
    <location>
        <begin position="22"/>
        <end position="117"/>
    </location>
</feature>
<reference evidence="6 7" key="1">
    <citation type="journal article" date="2017" name="BMC Genomics">
        <title>Comparative genomic and phylogenomic analyses of the Bifidobacteriaceae family.</title>
        <authorList>
            <person name="Lugli G.A."/>
            <person name="Milani C."/>
            <person name="Turroni F."/>
            <person name="Duranti S."/>
            <person name="Mancabelli L."/>
            <person name="Mangifesta M."/>
            <person name="Ferrario C."/>
            <person name="Modesto M."/>
            <person name="Mattarelli P."/>
            <person name="Jiri K."/>
            <person name="van Sinderen D."/>
            <person name="Ventura M."/>
        </authorList>
    </citation>
    <scope>NUCLEOTIDE SEQUENCE [LARGE SCALE GENOMIC DNA]</scope>
    <source>
        <strain evidence="6 7">DSM 28807</strain>
    </source>
</reference>
<dbReference type="SUPFAM" id="SSF46785">
    <property type="entry name" value="Winged helix' DNA-binding domain"/>
    <property type="match status" value="1"/>
</dbReference>
<proteinExistence type="predicted"/>
<gene>
    <name evidence="6" type="ORF">BLEM_1675</name>
</gene>
<dbReference type="GO" id="GO:0003677">
    <property type="term" value="F:DNA binding"/>
    <property type="evidence" value="ECO:0007669"/>
    <property type="project" value="UniProtKB-KW"/>
</dbReference>
<dbReference type="Proteomes" id="UP000216352">
    <property type="component" value="Unassembled WGS sequence"/>
</dbReference>
<keyword evidence="1" id="KW-0805">Transcription regulation</keyword>
<evidence type="ECO:0000256" key="3">
    <source>
        <dbReference type="ARBA" id="ARBA00023163"/>
    </source>
</evidence>
<protein>
    <submittedName>
        <fullName evidence="6">MarR family transcriptional regulator</fullName>
    </submittedName>
</protein>
<dbReference type="Pfam" id="PF01022">
    <property type="entry name" value="HTH_5"/>
    <property type="match status" value="1"/>
</dbReference>
<dbReference type="Gene3D" id="1.10.10.10">
    <property type="entry name" value="Winged helix-like DNA-binding domain superfamily/Winged helix DNA-binding domain"/>
    <property type="match status" value="1"/>
</dbReference>
<dbReference type="OrthoDB" id="3628603at2"/>
<name>A0A261FPG4_9BIFI</name>
<feature type="region of interest" description="Disordered" evidence="4">
    <location>
        <begin position="1"/>
        <end position="21"/>
    </location>
</feature>